<evidence type="ECO:0000313" key="11">
    <source>
        <dbReference type="EMBL" id="KAL0430818.1"/>
    </source>
</evidence>
<dbReference type="InterPro" id="IPR041577">
    <property type="entry name" value="RT_RNaseH_2"/>
</dbReference>
<dbReference type="CDD" id="cd01647">
    <property type="entry name" value="RT_LTR"/>
    <property type="match status" value="1"/>
</dbReference>
<dbReference type="EMBL" id="JACGWJ010000003">
    <property type="protein sequence ID" value="KAL0430818.1"/>
    <property type="molecule type" value="Genomic_DNA"/>
</dbReference>
<evidence type="ECO:0000256" key="3">
    <source>
        <dbReference type="ARBA" id="ARBA00022695"/>
    </source>
</evidence>
<dbReference type="Pfam" id="PF17919">
    <property type="entry name" value="RT_RNaseH_2"/>
    <property type="match status" value="1"/>
</dbReference>
<accession>A0AAW2VNL0</accession>
<dbReference type="Pfam" id="PF00078">
    <property type="entry name" value="RVT_1"/>
    <property type="match status" value="1"/>
</dbReference>
<protein>
    <submittedName>
        <fullName evidence="11">Retrovirus-related Pol polyprotein from transposon</fullName>
    </submittedName>
</protein>
<name>A0AAW2VNL0_SESRA</name>
<evidence type="ECO:0000256" key="7">
    <source>
        <dbReference type="ARBA" id="ARBA00022918"/>
    </source>
</evidence>
<keyword evidence="2" id="KW-0808">Transferase</keyword>
<evidence type="ECO:0000259" key="10">
    <source>
        <dbReference type="Pfam" id="PF17919"/>
    </source>
</evidence>
<dbReference type="GO" id="GO:0004519">
    <property type="term" value="F:endonuclease activity"/>
    <property type="evidence" value="ECO:0007669"/>
    <property type="project" value="UniProtKB-KW"/>
</dbReference>
<keyword evidence="1" id="KW-0645">Protease</keyword>
<keyword evidence="6" id="KW-0378">Hydrolase</keyword>
<dbReference type="GO" id="GO:0008233">
    <property type="term" value="F:peptidase activity"/>
    <property type="evidence" value="ECO:0007669"/>
    <property type="project" value="UniProtKB-KW"/>
</dbReference>
<proteinExistence type="predicted"/>
<organism evidence="11">
    <name type="scientific">Sesamum radiatum</name>
    <name type="common">Black benniseed</name>
    <dbReference type="NCBI Taxonomy" id="300843"/>
    <lineage>
        <taxon>Eukaryota</taxon>
        <taxon>Viridiplantae</taxon>
        <taxon>Streptophyta</taxon>
        <taxon>Embryophyta</taxon>
        <taxon>Tracheophyta</taxon>
        <taxon>Spermatophyta</taxon>
        <taxon>Magnoliopsida</taxon>
        <taxon>eudicotyledons</taxon>
        <taxon>Gunneridae</taxon>
        <taxon>Pentapetalae</taxon>
        <taxon>asterids</taxon>
        <taxon>lamiids</taxon>
        <taxon>Lamiales</taxon>
        <taxon>Pedaliaceae</taxon>
        <taxon>Sesamum</taxon>
    </lineage>
</organism>
<keyword evidence="5" id="KW-0255">Endonuclease</keyword>
<dbReference type="Gene3D" id="3.10.10.10">
    <property type="entry name" value="HIV Type 1 Reverse Transcriptase, subunit A, domain 1"/>
    <property type="match status" value="1"/>
</dbReference>
<keyword evidence="7" id="KW-0695">RNA-directed DNA polymerase</keyword>
<reference evidence="11" key="2">
    <citation type="journal article" date="2024" name="Plant">
        <title>Genomic evolution and insights into agronomic trait innovations of Sesamum species.</title>
        <authorList>
            <person name="Miao H."/>
            <person name="Wang L."/>
            <person name="Qu L."/>
            <person name="Liu H."/>
            <person name="Sun Y."/>
            <person name="Le M."/>
            <person name="Wang Q."/>
            <person name="Wei S."/>
            <person name="Zheng Y."/>
            <person name="Lin W."/>
            <person name="Duan Y."/>
            <person name="Cao H."/>
            <person name="Xiong S."/>
            <person name="Wang X."/>
            <person name="Wei L."/>
            <person name="Li C."/>
            <person name="Ma Q."/>
            <person name="Ju M."/>
            <person name="Zhao R."/>
            <person name="Li G."/>
            <person name="Mu C."/>
            <person name="Tian Q."/>
            <person name="Mei H."/>
            <person name="Zhang T."/>
            <person name="Gao T."/>
            <person name="Zhang H."/>
        </authorList>
    </citation>
    <scope>NUCLEOTIDE SEQUENCE</scope>
    <source>
        <strain evidence="11">G02</strain>
    </source>
</reference>
<dbReference type="InterPro" id="IPR000477">
    <property type="entry name" value="RT_dom"/>
</dbReference>
<evidence type="ECO:0000256" key="8">
    <source>
        <dbReference type="ARBA" id="ARBA00023268"/>
    </source>
</evidence>
<dbReference type="AlphaFoldDB" id="A0AAW2VNL0"/>
<evidence type="ECO:0000256" key="6">
    <source>
        <dbReference type="ARBA" id="ARBA00022801"/>
    </source>
</evidence>
<dbReference type="Gene3D" id="3.30.70.270">
    <property type="match status" value="2"/>
</dbReference>
<comment type="caution">
    <text evidence="11">The sequence shown here is derived from an EMBL/GenBank/DDBJ whole genome shotgun (WGS) entry which is preliminary data.</text>
</comment>
<dbReference type="GO" id="GO:0006508">
    <property type="term" value="P:proteolysis"/>
    <property type="evidence" value="ECO:0007669"/>
    <property type="project" value="UniProtKB-KW"/>
</dbReference>
<evidence type="ECO:0000256" key="4">
    <source>
        <dbReference type="ARBA" id="ARBA00022722"/>
    </source>
</evidence>
<gene>
    <name evidence="11" type="ORF">Sradi_0707800</name>
</gene>
<dbReference type="GO" id="GO:0003964">
    <property type="term" value="F:RNA-directed DNA polymerase activity"/>
    <property type="evidence" value="ECO:0007669"/>
    <property type="project" value="UniProtKB-KW"/>
</dbReference>
<dbReference type="InterPro" id="IPR050951">
    <property type="entry name" value="Retrovirus_Pol_polyprotein"/>
</dbReference>
<dbReference type="InterPro" id="IPR043128">
    <property type="entry name" value="Rev_trsase/Diguanyl_cyclase"/>
</dbReference>
<dbReference type="InterPro" id="IPR043502">
    <property type="entry name" value="DNA/RNA_pol_sf"/>
</dbReference>
<evidence type="ECO:0000256" key="1">
    <source>
        <dbReference type="ARBA" id="ARBA00022670"/>
    </source>
</evidence>
<keyword evidence="4" id="KW-0540">Nuclease</keyword>
<dbReference type="PANTHER" id="PTHR37984:SF5">
    <property type="entry name" value="PROTEIN NYNRIN-LIKE"/>
    <property type="match status" value="1"/>
</dbReference>
<evidence type="ECO:0000256" key="2">
    <source>
        <dbReference type="ARBA" id="ARBA00022679"/>
    </source>
</evidence>
<sequence>MAPGVFCADYRGLIAITVRDRFPVPTVDELLDELHGATVFSKIDLRVGYHQIRVAPKDIHKTDFRTVDGHFEFLVMPFGLTNAPSTFQCLSGVASVDYHGHVISASGVSSDPHKLQAVADWPTSVSFTSLRAFLGLMRYYQKFVRHYASIAVSPTDLLKSKNFLGTLVAATALAKLKEAMIYLPVLRLQDFSLPFDVTTDASQMAIGAVPSQ</sequence>
<dbReference type="SUPFAM" id="SSF56672">
    <property type="entry name" value="DNA/RNA polymerases"/>
    <property type="match status" value="1"/>
</dbReference>
<feature type="domain" description="Reverse transcriptase" evidence="9">
    <location>
        <begin position="6"/>
        <end position="92"/>
    </location>
</feature>
<reference evidence="11" key="1">
    <citation type="submission" date="2020-06" db="EMBL/GenBank/DDBJ databases">
        <authorList>
            <person name="Li T."/>
            <person name="Hu X."/>
            <person name="Zhang T."/>
            <person name="Song X."/>
            <person name="Zhang H."/>
            <person name="Dai N."/>
            <person name="Sheng W."/>
            <person name="Hou X."/>
            <person name="Wei L."/>
        </authorList>
    </citation>
    <scope>NUCLEOTIDE SEQUENCE</scope>
    <source>
        <strain evidence="11">G02</strain>
        <tissue evidence="11">Leaf</tissue>
    </source>
</reference>
<dbReference type="FunFam" id="3.10.10.10:FF:000007">
    <property type="entry name" value="Retrovirus-related Pol polyprotein from transposon 17.6-like Protein"/>
    <property type="match status" value="1"/>
</dbReference>
<evidence type="ECO:0000259" key="9">
    <source>
        <dbReference type="Pfam" id="PF00078"/>
    </source>
</evidence>
<keyword evidence="8" id="KW-0511">Multifunctional enzyme</keyword>
<keyword evidence="3" id="KW-0548">Nucleotidyltransferase</keyword>
<dbReference type="PANTHER" id="PTHR37984">
    <property type="entry name" value="PROTEIN CBG26694"/>
    <property type="match status" value="1"/>
</dbReference>
<evidence type="ECO:0000256" key="5">
    <source>
        <dbReference type="ARBA" id="ARBA00022759"/>
    </source>
</evidence>
<feature type="domain" description="Reverse transcriptase/retrotransposon-derived protein RNase H-like" evidence="10">
    <location>
        <begin position="170"/>
        <end position="212"/>
    </location>
</feature>